<dbReference type="AlphaFoldDB" id="A0A4U1ESU8"/>
<feature type="region of interest" description="Disordered" evidence="1">
    <location>
        <begin position="288"/>
        <end position="331"/>
    </location>
</feature>
<gene>
    <name evidence="2" type="ORF">EI555_015323</name>
</gene>
<dbReference type="Proteomes" id="UP000308365">
    <property type="component" value="Unassembled WGS sequence"/>
</dbReference>
<name>A0A4U1ESU8_MONMO</name>
<protein>
    <submittedName>
        <fullName evidence="2">Uncharacterized protein</fullName>
    </submittedName>
</protein>
<reference evidence="3" key="1">
    <citation type="journal article" date="2019" name="IScience">
        <title>Narwhal Genome Reveals Long-Term Low Genetic Diversity despite Current Large Abundance Size.</title>
        <authorList>
            <person name="Westbury M.V."/>
            <person name="Petersen B."/>
            <person name="Garde E."/>
            <person name="Heide-Jorgensen M.P."/>
            <person name="Lorenzen E.D."/>
        </authorList>
    </citation>
    <scope>NUCLEOTIDE SEQUENCE [LARGE SCALE GENOMIC DNA]</scope>
</reference>
<sequence>SGRPDPAGGRGQGRRRSREPPGSARAGPGTSVQALPAVPPGPCGFCGSGAASWVFLAGRDASRLRWPNLGSALSRDWARPSKGMASLAFPGGASPGFSGTRARSSLVVGPGTWKLALKRQRHGFPSGQPRPANARGSLHREAGGGRWRRGDFGPHREGPFGATGGARRTGTAGQGLSGEPRCAAGNREPPPPPTRSQALHPGELWREGRAAARAGAGKAGKKCEAAAGGEGEQRPRDGGQHGRLAAPGAGAATGVAVAWSREPCRARRLVRRLAQLCLAARRGPTTGRLCASGRRPAAERKTRWPPPPCTPRSPRRPRTLGLRRGRTFRSH</sequence>
<organism evidence="2 3">
    <name type="scientific">Monodon monoceros</name>
    <name type="common">Narwhal</name>
    <name type="synonym">Ceratodon monodon</name>
    <dbReference type="NCBI Taxonomy" id="40151"/>
    <lineage>
        <taxon>Eukaryota</taxon>
        <taxon>Metazoa</taxon>
        <taxon>Chordata</taxon>
        <taxon>Craniata</taxon>
        <taxon>Vertebrata</taxon>
        <taxon>Euteleostomi</taxon>
        <taxon>Mammalia</taxon>
        <taxon>Eutheria</taxon>
        <taxon>Laurasiatheria</taxon>
        <taxon>Artiodactyla</taxon>
        <taxon>Whippomorpha</taxon>
        <taxon>Cetacea</taxon>
        <taxon>Odontoceti</taxon>
        <taxon>Monodontidae</taxon>
        <taxon>Monodon</taxon>
    </lineage>
</organism>
<feature type="non-terminal residue" evidence="2">
    <location>
        <position position="1"/>
    </location>
</feature>
<feature type="region of interest" description="Disordered" evidence="1">
    <location>
        <begin position="1"/>
        <end position="41"/>
    </location>
</feature>
<evidence type="ECO:0000256" key="1">
    <source>
        <dbReference type="SAM" id="MobiDB-lite"/>
    </source>
</evidence>
<evidence type="ECO:0000313" key="2">
    <source>
        <dbReference type="EMBL" id="TKC39648.1"/>
    </source>
</evidence>
<feature type="compositionally biased region" description="Basic residues" evidence="1">
    <location>
        <begin position="313"/>
        <end position="331"/>
    </location>
</feature>
<comment type="caution">
    <text evidence="2">The sequence shown here is derived from an EMBL/GenBank/DDBJ whole genome shotgun (WGS) entry which is preliminary data.</text>
</comment>
<feature type="region of interest" description="Disordered" evidence="1">
    <location>
        <begin position="122"/>
        <end position="244"/>
    </location>
</feature>
<feature type="compositionally biased region" description="Basic and acidic residues" evidence="1">
    <location>
        <begin position="231"/>
        <end position="240"/>
    </location>
</feature>
<proteinExistence type="predicted"/>
<feature type="compositionally biased region" description="Basic and acidic residues" evidence="1">
    <location>
        <begin position="138"/>
        <end position="158"/>
    </location>
</feature>
<evidence type="ECO:0000313" key="3">
    <source>
        <dbReference type="Proteomes" id="UP000308365"/>
    </source>
</evidence>
<accession>A0A4U1ESU8</accession>
<dbReference type="EMBL" id="RWIC01000847">
    <property type="protein sequence ID" value="TKC39648.1"/>
    <property type="molecule type" value="Genomic_DNA"/>
</dbReference>